<evidence type="ECO:0008006" key="3">
    <source>
        <dbReference type="Google" id="ProtNLM"/>
    </source>
</evidence>
<sequence>MKKVEFKILPKYGDRVVTANHDKYVLLMYYMSERNDIPTITRIISELEIVKSGEKTFEEVFTDIYGTIPISWIAGEFECDKDNAYFISNNPDNEPSFEMPLQELINLMQEWKAFLEG</sequence>
<evidence type="ECO:0000313" key="1">
    <source>
        <dbReference type="EMBL" id="MEL1244673.1"/>
    </source>
</evidence>
<comment type="caution">
    <text evidence="1">The sequence shown here is derived from an EMBL/GenBank/DDBJ whole genome shotgun (WGS) entry which is preliminary data.</text>
</comment>
<organism evidence="1 2">
    <name type="scientific">Flavobacterium arundinis</name>
    <dbReference type="NCBI Taxonomy" id="3139143"/>
    <lineage>
        <taxon>Bacteria</taxon>
        <taxon>Pseudomonadati</taxon>
        <taxon>Bacteroidota</taxon>
        <taxon>Flavobacteriia</taxon>
        <taxon>Flavobacteriales</taxon>
        <taxon>Flavobacteriaceae</taxon>
        <taxon>Flavobacterium</taxon>
    </lineage>
</organism>
<gene>
    <name evidence="1" type="ORF">AAEO56_10410</name>
</gene>
<name>A0ABU9HY68_9FLAO</name>
<evidence type="ECO:0000313" key="2">
    <source>
        <dbReference type="Proteomes" id="UP001464555"/>
    </source>
</evidence>
<keyword evidence="2" id="KW-1185">Reference proteome</keyword>
<dbReference type="RefSeq" id="WP_341696990.1">
    <property type="nucleotide sequence ID" value="NZ_JBBYHR010000005.1"/>
</dbReference>
<reference evidence="1 2" key="1">
    <citation type="submission" date="2024-04" db="EMBL/GenBank/DDBJ databases">
        <title>Flavobacterium sp. DGU11 16S ribosomal RNA gene Genome sequencing and assembly.</title>
        <authorList>
            <person name="Park S."/>
        </authorList>
    </citation>
    <scope>NUCLEOTIDE SEQUENCE [LARGE SCALE GENOMIC DNA]</scope>
    <source>
        <strain evidence="1 2">DGU11</strain>
    </source>
</reference>
<accession>A0ABU9HY68</accession>
<dbReference type="Proteomes" id="UP001464555">
    <property type="component" value="Unassembled WGS sequence"/>
</dbReference>
<dbReference type="EMBL" id="JBBYHR010000005">
    <property type="protein sequence ID" value="MEL1244673.1"/>
    <property type="molecule type" value="Genomic_DNA"/>
</dbReference>
<protein>
    <recommendedName>
        <fullName evidence="3">Immunity protein 26</fullName>
    </recommendedName>
</protein>
<proteinExistence type="predicted"/>